<dbReference type="Proteomes" id="UP000683000">
    <property type="component" value="Unassembled WGS sequence"/>
</dbReference>
<dbReference type="EMBL" id="JAGFBS010000040">
    <property type="protein sequence ID" value="KAG6371051.1"/>
    <property type="molecule type" value="Genomic_DNA"/>
</dbReference>
<reference evidence="2" key="1">
    <citation type="submission" date="2021-03" db="EMBL/GenBank/DDBJ databases">
        <title>Evolutionary innovations through gain and loss of genes in the ectomycorrhizal Boletales.</title>
        <authorList>
            <person name="Wu G."/>
            <person name="Miyauchi S."/>
            <person name="Morin E."/>
            <person name="Yang Z.-L."/>
            <person name="Xu J."/>
            <person name="Martin F.M."/>
        </authorList>
    </citation>
    <scope>NUCLEOTIDE SEQUENCE</scope>
    <source>
        <strain evidence="2">BR01</strain>
    </source>
</reference>
<feature type="region of interest" description="Disordered" evidence="1">
    <location>
        <begin position="1"/>
        <end position="34"/>
    </location>
</feature>
<gene>
    <name evidence="2" type="ORF">JVT61DRAFT_10588</name>
</gene>
<evidence type="ECO:0000313" key="2">
    <source>
        <dbReference type="EMBL" id="KAG6371051.1"/>
    </source>
</evidence>
<feature type="region of interest" description="Disordered" evidence="1">
    <location>
        <begin position="206"/>
        <end position="249"/>
    </location>
</feature>
<feature type="compositionally biased region" description="Polar residues" evidence="1">
    <location>
        <begin position="21"/>
        <end position="34"/>
    </location>
</feature>
<evidence type="ECO:0000313" key="3">
    <source>
        <dbReference type="Proteomes" id="UP000683000"/>
    </source>
</evidence>
<organism evidence="2 3">
    <name type="scientific">Boletus reticuloceps</name>
    <dbReference type="NCBI Taxonomy" id="495285"/>
    <lineage>
        <taxon>Eukaryota</taxon>
        <taxon>Fungi</taxon>
        <taxon>Dikarya</taxon>
        <taxon>Basidiomycota</taxon>
        <taxon>Agaricomycotina</taxon>
        <taxon>Agaricomycetes</taxon>
        <taxon>Agaricomycetidae</taxon>
        <taxon>Boletales</taxon>
        <taxon>Boletineae</taxon>
        <taxon>Boletaceae</taxon>
        <taxon>Boletoideae</taxon>
        <taxon>Boletus</taxon>
    </lineage>
</organism>
<keyword evidence="3" id="KW-1185">Reference proteome</keyword>
<dbReference type="OrthoDB" id="2660902at2759"/>
<protein>
    <submittedName>
        <fullName evidence="2">Uncharacterized protein</fullName>
    </submittedName>
</protein>
<evidence type="ECO:0000256" key="1">
    <source>
        <dbReference type="SAM" id="MobiDB-lite"/>
    </source>
</evidence>
<comment type="caution">
    <text evidence="2">The sequence shown here is derived from an EMBL/GenBank/DDBJ whole genome shotgun (WGS) entry which is preliminary data.</text>
</comment>
<dbReference type="AlphaFoldDB" id="A0A8I2YFR7"/>
<feature type="compositionally biased region" description="Acidic residues" evidence="1">
    <location>
        <begin position="214"/>
        <end position="241"/>
    </location>
</feature>
<sequence length="249" mass="27654">MAPRAASRGRGGTSRGHGHGNQTQGEAATSSTPRIQWEGKEYTYRTNLLVAFCKDNPDLRLKLFSDSTQDAIRQGRTRKQMSASKDSYYQQIAQHIFTNDRDPVVRQAYSADPLSFVKTIKGRFAKLKTKYNTFNKELGYSGAGITVEQMLEDPNKRNLLERLKPTFPWWEDLHGWWKDNPAFNQTFSTADPGQDHAAEAQELFAKSKRSTALENDDWVDGGGEEEEGEGGEGGEGGEEDALQQGGGSA</sequence>
<proteinExistence type="predicted"/>
<name>A0A8I2YFR7_9AGAM</name>
<accession>A0A8I2YFR7</accession>